<dbReference type="EMBL" id="VGIY01000402">
    <property type="protein sequence ID" value="MBM3318568.1"/>
    <property type="molecule type" value="Genomic_DNA"/>
</dbReference>
<name>A0A937XER0_UNCEI</name>
<feature type="signal peptide" evidence="1">
    <location>
        <begin position="1"/>
        <end position="28"/>
    </location>
</feature>
<keyword evidence="1" id="KW-0732">Signal</keyword>
<evidence type="ECO:0000313" key="3">
    <source>
        <dbReference type="Proteomes" id="UP000748308"/>
    </source>
</evidence>
<evidence type="ECO:0000256" key="1">
    <source>
        <dbReference type="SAM" id="SignalP"/>
    </source>
</evidence>
<dbReference type="AlphaFoldDB" id="A0A937XER0"/>
<dbReference type="SUPFAM" id="SSF50939">
    <property type="entry name" value="Sialidases"/>
    <property type="match status" value="1"/>
</dbReference>
<organism evidence="2 3">
    <name type="scientific">Eiseniibacteriota bacterium</name>
    <dbReference type="NCBI Taxonomy" id="2212470"/>
    <lineage>
        <taxon>Bacteria</taxon>
        <taxon>Candidatus Eiseniibacteriota</taxon>
    </lineage>
</organism>
<reference evidence="2" key="1">
    <citation type="submission" date="2019-03" db="EMBL/GenBank/DDBJ databases">
        <title>Lake Tanganyika Metagenome-Assembled Genomes (MAGs).</title>
        <authorList>
            <person name="Tran P."/>
        </authorList>
    </citation>
    <scope>NUCLEOTIDE SEQUENCE</scope>
    <source>
        <strain evidence="2">M_DeepCast_400m_m2_100</strain>
    </source>
</reference>
<sequence length="440" mass="47407">MSSGGGSRPRFRFALLIAIILAAPAPRAADISEELAAARRAGDKEAVAAIERSIGVSLEVAGRPDETPYAWGFAAEPPAARGRWGLDVLVADREDVEGRLQMASTQAGHFYIAVESMESGNNCLNVYKSADGGATWSRWFWICPPAGNIVEPTIAVPEAAEDYVFVGFIHQFENKVARIRTSTGEVAVTALGTADGIVAPRMITDNLEYASYYVYALTDGYRLYRSVDRGESWTLMPVPAWGFVGEPLSADLAYADGHLYALRSLRIGLRDAWRSVLYSEISRSDTDGASWNPAREIGECYAARVAAQRGTGRLVAVFNESLGGPGEVWYAISFDLGNTWGSGGHIFQEDGVSAYAPDIEAGPGEMDDFHCVFLTAAADSVHVRYRATEGGLAWIWNAEARQVNDTPDAAHYSPSVAFDWARGGAGVAWSDTRTPTSAPS</sequence>
<evidence type="ECO:0000313" key="2">
    <source>
        <dbReference type="EMBL" id="MBM3318568.1"/>
    </source>
</evidence>
<protein>
    <submittedName>
        <fullName evidence="2">Exo-alpha-sialidase</fullName>
    </submittedName>
</protein>
<accession>A0A937XER0</accession>
<dbReference type="CDD" id="cd15482">
    <property type="entry name" value="Sialidase_non-viral"/>
    <property type="match status" value="1"/>
</dbReference>
<comment type="caution">
    <text evidence="2">The sequence shown here is derived from an EMBL/GenBank/DDBJ whole genome shotgun (WGS) entry which is preliminary data.</text>
</comment>
<dbReference type="InterPro" id="IPR036278">
    <property type="entry name" value="Sialidase_sf"/>
</dbReference>
<feature type="chain" id="PRO_5038126453" evidence="1">
    <location>
        <begin position="29"/>
        <end position="440"/>
    </location>
</feature>
<gene>
    <name evidence="2" type="ORF">FJY75_12020</name>
</gene>
<dbReference type="Proteomes" id="UP000748308">
    <property type="component" value="Unassembled WGS sequence"/>
</dbReference>
<dbReference type="InterPro" id="IPR015943">
    <property type="entry name" value="WD40/YVTN_repeat-like_dom_sf"/>
</dbReference>
<dbReference type="Gene3D" id="2.130.10.10">
    <property type="entry name" value="YVTN repeat-like/Quinoprotein amine dehydrogenase"/>
    <property type="match status" value="1"/>
</dbReference>
<proteinExistence type="predicted"/>
<feature type="non-terminal residue" evidence="2">
    <location>
        <position position="440"/>
    </location>
</feature>